<dbReference type="AlphaFoldDB" id="A0A0R1UCB1"/>
<dbReference type="RefSeq" id="WP_056955328.1">
    <property type="nucleotide sequence ID" value="NZ_AZFK01000077.1"/>
</dbReference>
<organism evidence="7 8">
    <name type="scientific">Limosilactobacillus ingluviei DSM 15946</name>
    <dbReference type="NCBI Taxonomy" id="1423760"/>
    <lineage>
        <taxon>Bacteria</taxon>
        <taxon>Bacillati</taxon>
        <taxon>Bacillota</taxon>
        <taxon>Bacilli</taxon>
        <taxon>Lactobacillales</taxon>
        <taxon>Lactobacillaceae</taxon>
        <taxon>Limosilactobacillus</taxon>
    </lineage>
</organism>
<sequence length="312" mass="33230">MQPTVLIPAVIGDASQPLFAKAGINVITVPTVDAATLVQYGQQVDGAILGLEPIPDATFAKTPRLKILARLGVGYNNVNPAVAKEHGVVVSITPRANYNTVAEGILAMIFVLGRNLMASNRAIMSGHWPAVRANGGHDILGQTLGIIGYGRIGRALEEKATALGMKILVNNGDHPKQPHFGQLVDLPTLYRESDFISLTPRVTPKTTEMINKDTLALMKPTANLINYGRGQLIVTDDLVAALKHHQIHAAALDAFDPEPLPADSPLLQLDNVFLTPHVAGGTIEANARAVHDATEEIIRVLSGHAPLWAVNA</sequence>
<keyword evidence="3" id="KW-0520">NAD</keyword>
<evidence type="ECO:0000256" key="4">
    <source>
        <dbReference type="RuleBase" id="RU003719"/>
    </source>
</evidence>
<reference evidence="7 8" key="1">
    <citation type="journal article" date="2015" name="Genome Announc.">
        <title>Expanding the biotechnology potential of lactobacilli through comparative genomics of 213 strains and associated genera.</title>
        <authorList>
            <person name="Sun Z."/>
            <person name="Harris H.M."/>
            <person name="McCann A."/>
            <person name="Guo C."/>
            <person name="Argimon S."/>
            <person name="Zhang W."/>
            <person name="Yang X."/>
            <person name="Jeffery I.B."/>
            <person name="Cooney J.C."/>
            <person name="Kagawa T.F."/>
            <person name="Liu W."/>
            <person name="Song Y."/>
            <person name="Salvetti E."/>
            <person name="Wrobel A."/>
            <person name="Rasinkangas P."/>
            <person name="Parkhill J."/>
            <person name="Rea M.C."/>
            <person name="O'Sullivan O."/>
            <person name="Ritari J."/>
            <person name="Douillard F.P."/>
            <person name="Paul Ross R."/>
            <person name="Yang R."/>
            <person name="Briner A.E."/>
            <person name="Felis G.E."/>
            <person name="de Vos W.M."/>
            <person name="Barrangou R."/>
            <person name="Klaenhammer T.R."/>
            <person name="Caufield P.W."/>
            <person name="Cui Y."/>
            <person name="Zhang H."/>
            <person name="O'Toole P.W."/>
        </authorList>
    </citation>
    <scope>NUCLEOTIDE SEQUENCE [LARGE SCALE GENOMIC DNA]</scope>
    <source>
        <strain evidence="7 8">DSM 15946</strain>
    </source>
</reference>
<dbReference type="InterPro" id="IPR006140">
    <property type="entry name" value="D-isomer_DH_NAD-bd"/>
</dbReference>
<evidence type="ECO:0000256" key="2">
    <source>
        <dbReference type="ARBA" id="ARBA00023002"/>
    </source>
</evidence>
<dbReference type="EMBL" id="AZFK01000077">
    <property type="protein sequence ID" value="KRL88338.1"/>
    <property type="molecule type" value="Genomic_DNA"/>
</dbReference>
<protein>
    <submittedName>
        <fullName evidence="7">Phosphoglycerate dehydrogenase</fullName>
    </submittedName>
</protein>
<dbReference type="InterPro" id="IPR036291">
    <property type="entry name" value="NAD(P)-bd_dom_sf"/>
</dbReference>
<keyword evidence="2 4" id="KW-0560">Oxidoreductase</keyword>
<evidence type="ECO:0000313" key="7">
    <source>
        <dbReference type="EMBL" id="KRL88338.1"/>
    </source>
</evidence>
<feature type="domain" description="D-isomer specific 2-hydroxyacid dehydrogenase catalytic" evidence="5">
    <location>
        <begin position="11"/>
        <end position="311"/>
    </location>
</feature>
<dbReference type="SUPFAM" id="SSF51735">
    <property type="entry name" value="NAD(P)-binding Rossmann-fold domains"/>
    <property type="match status" value="1"/>
</dbReference>
<dbReference type="Pfam" id="PF02826">
    <property type="entry name" value="2-Hacid_dh_C"/>
    <property type="match status" value="1"/>
</dbReference>
<accession>A0A0R1UCB1</accession>
<name>A0A0R1UCB1_9LACO</name>
<dbReference type="GO" id="GO:0051287">
    <property type="term" value="F:NAD binding"/>
    <property type="evidence" value="ECO:0007669"/>
    <property type="project" value="InterPro"/>
</dbReference>
<comment type="caution">
    <text evidence="7">The sequence shown here is derived from an EMBL/GenBank/DDBJ whole genome shotgun (WGS) entry which is preliminary data.</text>
</comment>
<dbReference type="InterPro" id="IPR006139">
    <property type="entry name" value="D-isomer_2_OHA_DH_cat_dom"/>
</dbReference>
<dbReference type="Pfam" id="PF00389">
    <property type="entry name" value="2-Hacid_dh"/>
    <property type="match status" value="1"/>
</dbReference>
<dbReference type="CDD" id="cd12172">
    <property type="entry name" value="PGDH_like_2"/>
    <property type="match status" value="1"/>
</dbReference>
<evidence type="ECO:0000256" key="3">
    <source>
        <dbReference type="ARBA" id="ARBA00023027"/>
    </source>
</evidence>
<evidence type="ECO:0000256" key="1">
    <source>
        <dbReference type="ARBA" id="ARBA00005854"/>
    </source>
</evidence>
<dbReference type="Gene3D" id="3.40.50.720">
    <property type="entry name" value="NAD(P)-binding Rossmann-like Domain"/>
    <property type="match status" value="2"/>
</dbReference>
<proteinExistence type="inferred from homology"/>
<dbReference type="Proteomes" id="UP000050816">
    <property type="component" value="Unassembled WGS sequence"/>
</dbReference>
<gene>
    <name evidence="7" type="ORF">FC43_GL000273</name>
</gene>
<feature type="domain" description="D-isomer specific 2-hydroxyacid dehydrogenase NAD-binding" evidence="6">
    <location>
        <begin position="106"/>
        <end position="279"/>
    </location>
</feature>
<dbReference type="PANTHER" id="PTHR42789">
    <property type="entry name" value="D-ISOMER SPECIFIC 2-HYDROXYACID DEHYDROGENASE FAMILY PROTEIN (AFU_ORTHOLOGUE AFUA_6G10090)"/>
    <property type="match status" value="1"/>
</dbReference>
<evidence type="ECO:0000259" key="5">
    <source>
        <dbReference type="Pfam" id="PF00389"/>
    </source>
</evidence>
<dbReference type="PATRIC" id="fig|1423760.3.peg.292"/>
<evidence type="ECO:0000259" key="6">
    <source>
        <dbReference type="Pfam" id="PF02826"/>
    </source>
</evidence>
<dbReference type="SUPFAM" id="SSF52283">
    <property type="entry name" value="Formate/glycerate dehydrogenase catalytic domain-like"/>
    <property type="match status" value="1"/>
</dbReference>
<dbReference type="InterPro" id="IPR050857">
    <property type="entry name" value="D-2-hydroxyacid_DH"/>
</dbReference>
<comment type="similarity">
    <text evidence="1 4">Belongs to the D-isomer specific 2-hydroxyacid dehydrogenase family.</text>
</comment>
<evidence type="ECO:0000313" key="8">
    <source>
        <dbReference type="Proteomes" id="UP000050816"/>
    </source>
</evidence>
<dbReference type="PANTHER" id="PTHR42789:SF1">
    <property type="entry name" value="D-ISOMER SPECIFIC 2-HYDROXYACID DEHYDROGENASE FAMILY PROTEIN (AFU_ORTHOLOGUE AFUA_6G10090)"/>
    <property type="match status" value="1"/>
</dbReference>
<dbReference type="GO" id="GO:0016616">
    <property type="term" value="F:oxidoreductase activity, acting on the CH-OH group of donors, NAD or NADP as acceptor"/>
    <property type="evidence" value="ECO:0007669"/>
    <property type="project" value="InterPro"/>
</dbReference>